<protein>
    <submittedName>
        <fullName evidence="1">Uncharacterized protein</fullName>
    </submittedName>
</protein>
<dbReference type="EMBL" id="CAXAMM010001891">
    <property type="protein sequence ID" value="CAK8993832.1"/>
    <property type="molecule type" value="Genomic_DNA"/>
</dbReference>
<accession>A0ABP0HVK1</accession>
<organism evidence="1 2">
    <name type="scientific">Durusdinium trenchii</name>
    <dbReference type="NCBI Taxonomy" id="1381693"/>
    <lineage>
        <taxon>Eukaryota</taxon>
        <taxon>Sar</taxon>
        <taxon>Alveolata</taxon>
        <taxon>Dinophyceae</taxon>
        <taxon>Suessiales</taxon>
        <taxon>Symbiodiniaceae</taxon>
        <taxon>Durusdinium</taxon>
    </lineage>
</organism>
<gene>
    <name evidence="1" type="ORF">SCF082_LOCUS3679</name>
</gene>
<evidence type="ECO:0000313" key="2">
    <source>
        <dbReference type="Proteomes" id="UP001642464"/>
    </source>
</evidence>
<dbReference type="Proteomes" id="UP001642464">
    <property type="component" value="Unassembled WGS sequence"/>
</dbReference>
<name>A0ABP0HVK1_9DINO</name>
<evidence type="ECO:0000313" key="1">
    <source>
        <dbReference type="EMBL" id="CAK8993832.1"/>
    </source>
</evidence>
<comment type="caution">
    <text evidence="1">The sequence shown here is derived from an EMBL/GenBank/DDBJ whole genome shotgun (WGS) entry which is preliminary data.</text>
</comment>
<sequence length="98" mass="11556">MTYIGAKYTMYKIILYRRMSRHRETDRGDQALSAIQSEDQASKVENFVDQGYRWKKDAANSNIMDDLLEERRRDDRIKLRRTGASTSVAVYAWRMTQG</sequence>
<keyword evidence="2" id="KW-1185">Reference proteome</keyword>
<reference evidence="1 2" key="1">
    <citation type="submission" date="2024-02" db="EMBL/GenBank/DDBJ databases">
        <authorList>
            <person name="Chen Y."/>
            <person name="Shah S."/>
            <person name="Dougan E. K."/>
            <person name="Thang M."/>
            <person name="Chan C."/>
        </authorList>
    </citation>
    <scope>NUCLEOTIDE SEQUENCE [LARGE SCALE GENOMIC DNA]</scope>
</reference>
<proteinExistence type="predicted"/>